<evidence type="ECO:0000259" key="7">
    <source>
        <dbReference type="PROSITE" id="PS50850"/>
    </source>
</evidence>
<feature type="transmembrane region" description="Helical" evidence="6">
    <location>
        <begin position="206"/>
        <end position="225"/>
    </location>
</feature>
<dbReference type="PRINTS" id="PR01036">
    <property type="entry name" value="TCRTETB"/>
</dbReference>
<feature type="transmembrane region" description="Helical" evidence="6">
    <location>
        <begin position="142"/>
        <end position="166"/>
    </location>
</feature>
<feature type="transmembrane region" description="Helical" evidence="6">
    <location>
        <begin position="172"/>
        <end position="194"/>
    </location>
</feature>
<keyword evidence="2" id="KW-0813">Transport</keyword>
<feature type="transmembrane region" description="Helical" evidence="6">
    <location>
        <begin position="400"/>
        <end position="421"/>
    </location>
</feature>
<keyword evidence="9" id="KW-1185">Reference proteome</keyword>
<dbReference type="PANTHER" id="PTHR42718:SF9">
    <property type="entry name" value="MAJOR FACILITATOR SUPERFAMILY MULTIDRUG TRANSPORTER MFSC"/>
    <property type="match status" value="1"/>
</dbReference>
<dbReference type="PANTHER" id="PTHR42718">
    <property type="entry name" value="MAJOR FACILITATOR SUPERFAMILY MULTIDRUG TRANSPORTER MFSC"/>
    <property type="match status" value="1"/>
</dbReference>
<evidence type="ECO:0000256" key="1">
    <source>
        <dbReference type="ARBA" id="ARBA00004651"/>
    </source>
</evidence>
<evidence type="ECO:0000256" key="6">
    <source>
        <dbReference type="SAM" id="Phobius"/>
    </source>
</evidence>
<feature type="transmembrane region" description="Helical" evidence="6">
    <location>
        <begin position="231"/>
        <end position="251"/>
    </location>
</feature>
<dbReference type="InterPro" id="IPR011701">
    <property type="entry name" value="MFS"/>
</dbReference>
<dbReference type="EMBL" id="BNJR01000010">
    <property type="protein sequence ID" value="GHP13507.1"/>
    <property type="molecule type" value="Genomic_DNA"/>
</dbReference>
<dbReference type="InterPro" id="IPR020846">
    <property type="entry name" value="MFS_dom"/>
</dbReference>
<evidence type="ECO:0000256" key="4">
    <source>
        <dbReference type="ARBA" id="ARBA00022989"/>
    </source>
</evidence>
<evidence type="ECO:0000256" key="5">
    <source>
        <dbReference type="ARBA" id="ARBA00023136"/>
    </source>
</evidence>
<proteinExistence type="predicted"/>
<feature type="transmembrane region" description="Helical" evidence="6">
    <location>
        <begin position="112"/>
        <end position="130"/>
    </location>
</feature>
<sequence length="472" mass="51775">MPAASRNRQHHNHPFLAVAVIASITFLGILIETSMNVTFPTLMKQFRVSLTSVQWVTTGYLLTVALLMLCSAFLKRRFTNRTLFVVAALLFIVGDVLCALAPTYLILLVGRLIQAGCVGLSAPLMNNIILEVVPRSKLGTYLGITNLILIVAPAFGPTFGGAVVYLANWRMIFWSTLPVAVILLAVGIGIIKQYTRLPATRYPFDWLRFGLLSIGMISLLVGVNTLATPTGWVKCLAGVMVSMAAFGLFYWRSKYSHKALFKLSVFKRPAFIYSFLPYVLLQFSNLGINFMLPSYVQLVNGATSFVGGLILLPGSILNASGQPFYGIMLDRYGGKLPLYLGNTFYFVMMIGFTIFARHISVLWVAIFYAIYAGGRAMAFGNTMTYGLKNLDKAEQNDANALYGTGQQVAGSIGTAVISVFMTAVQSSGLSSGQNVVLGSQWAFGMLAIIGLINFGLYWRLFQVTRLTNQRHQ</sequence>
<comment type="caution">
    <text evidence="8">The sequence shown here is derived from an EMBL/GenBank/DDBJ whole genome shotgun (WGS) entry which is preliminary data.</text>
</comment>
<dbReference type="InterPro" id="IPR036259">
    <property type="entry name" value="MFS_trans_sf"/>
</dbReference>
<organism evidence="8 9">
    <name type="scientific">Lentilactobacillus fungorum</name>
    <dbReference type="NCBI Taxonomy" id="2201250"/>
    <lineage>
        <taxon>Bacteria</taxon>
        <taxon>Bacillati</taxon>
        <taxon>Bacillota</taxon>
        <taxon>Bacilli</taxon>
        <taxon>Lactobacillales</taxon>
        <taxon>Lactobacillaceae</taxon>
        <taxon>Lentilactobacillus</taxon>
    </lineage>
</organism>
<comment type="subcellular location">
    <subcellularLocation>
        <location evidence="1">Cell membrane</location>
        <topology evidence="1">Multi-pass membrane protein</topology>
    </subcellularLocation>
</comment>
<evidence type="ECO:0000256" key="3">
    <source>
        <dbReference type="ARBA" id="ARBA00022692"/>
    </source>
</evidence>
<protein>
    <submittedName>
        <fullName evidence="8">MFS transporter</fullName>
    </submittedName>
</protein>
<feature type="domain" description="Major facilitator superfamily (MFS) profile" evidence="7">
    <location>
        <begin position="17"/>
        <end position="465"/>
    </location>
</feature>
<keyword evidence="4 6" id="KW-1133">Transmembrane helix</keyword>
<feature type="transmembrane region" description="Helical" evidence="6">
    <location>
        <begin position="15"/>
        <end position="35"/>
    </location>
</feature>
<feature type="transmembrane region" description="Helical" evidence="6">
    <location>
        <begin position="361"/>
        <end position="379"/>
    </location>
</feature>
<gene>
    <name evidence="8" type="ORF">YK48G_09320</name>
</gene>
<feature type="transmembrane region" description="Helical" evidence="6">
    <location>
        <begin position="271"/>
        <end position="292"/>
    </location>
</feature>
<feature type="transmembrane region" description="Helical" evidence="6">
    <location>
        <begin position="441"/>
        <end position="461"/>
    </location>
</feature>
<name>A0ABQ3VX71_9LACO</name>
<accession>A0ABQ3VX71</accession>
<dbReference type="Pfam" id="PF07690">
    <property type="entry name" value="MFS_1"/>
    <property type="match status" value="1"/>
</dbReference>
<feature type="transmembrane region" description="Helical" evidence="6">
    <location>
        <begin position="55"/>
        <end position="74"/>
    </location>
</feature>
<dbReference type="Proteomes" id="UP000604765">
    <property type="component" value="Unassembled WGS sequence"/>
</dbReference>
<evidence type="ECO:0000256" key="2">
    <source>
        <dbReference type="ARBA" id="ARBA00022448"/>
    </source>
</evidence>
<evidence type="ECO:0000313" key="9">
    <source>
        <dbReference type="Proteomes" id="UP000604765"/>
    </source>
</evidence>
<dbReference type="Gene3D" id="1.20.1250.20">
    <property type="entry name" value="MFS general substrate transporter like domains"/>
    <property type="match status" value="2"/>
</dbReference>
<dbReference type="PROSITE" id="PS50850">
    <property type="entry name" value="MFS"/>
    <property type="match status" value="1"/>
</dbReference>
<keyword evidence="5 6" id="KW-0472">Membrane</keyword>
<dbReference type="SUPFAM" id="SSF103473">
    <property type="entry name" value="MFS general substrate transporter"/>
    <property type="match status" value="1"/>
</dbReference>
<keyword evidence="3 6" id="KW-0812">Transmembrane</keyword>
<evidence type="ECO:0000313" key="8">
    <source>
        <dbReference type="EMBL" id="GHP13507.1"/>
    </source>
</evidence>
<reference evidence="8 9" key="1">
    <citation type="journal article" date="2021" name="Int. J. Syst. Evol. Microbiol.">
        <title>Lentilactobacillus fungorum sp. nov., isolated from spent mushroom substrates.</title>
        <authorList>
            <person name="Tohno M."/>
            <person name="Tanizawa Y."/>
            <person name="Kojima Y."/>
            <person name="Sakamoto M."/>
            <person name="Ohkuma M."/>
            <person name="Kobayashi H."/>
        </authorList>
    </citation>
    <scope>NUCLEOTIDE SEQUENCE [LARGE SCALE GENOMIC DNA]</scope>
    <source>
        <strain evidence="8 9">YK48G</strain>
    </source>
</reference>
<feature type="transmembrane region" description="Helical" evidence="6">
    <location>
        <begin position="83"/>
        <end position="106"/>
    </location>
</feature>
<feature type="transmembrane region" description="Helical" evidence="6">
    <location>
        <begin position="338"/>
        <end position="355"/>
    </location>
</feature>
<dbReference type="RefSeq" id="WP_203629550.1">
    <property type="nucleotide sequence ID" value="NZ_BNJR01000010.1"/>
</dbReference>